<dbReference type="RefSeq" id="WP_184664881.1">
    <property type="nucleotide sequence ID" value="NZ_JACHHB010000013.1"/>
</dbReference>
<feature type="region of interest" description="Disordered" evidence="2">
    <location>
        <begin position="1"/>
        <end position="44"/>
    </location>
</feature>
<comment type="caution">
    <text evidence="3">The sequence shown here is derived from an EMBL/GenBank/DDBJ whole genome shotgun (WGS) entry which is preliminary data.</text>
</comment>
<feature type="compositionally biased region" description="Basic and acidic residues" evidence="2">
    <location>
        <begin position="1"/>
        <end position="11"/>
    </location>
</feature>
<sequence>MQRHNAKDPRRNAQKGAPSHQPEPMKGSKKTKKANHVSQTDGEG</sequence>
<keyword evidence="1" id="KW-0749">Sporulation</keyword>
<evidence type="ECO:0000256" key="2">
    <source>
        <dbReference type="SAM" id="MobiDB-lite"/>
    </source>
</evidence>
<organism evidence="3 4">
    <name type="scientific">Texcoconibacillus texcoconensis</name>
    <dbReference type="NCBI Taxonomy" id="1095777"/>
    <lineage>
        <taxon>Bacteria</taxon>
        <taxon>Bacillati</taxon>
        <taxon>Bacillota</taxon>
        <taxon>Bacilli</taxon>
        <taxon>Bacillales</taxon>
        <taxon>Bacillaceae</taxon>
        <taxon>Texcoconibacillus</taxon>
    </lineage>
</organism>
<reference evidence="3 4" key="1">
    <citation type="submission" date="2020-08" db="EMBL/GenBank/DDBJ databases">
        <title>Genomic Encyclopedia of Type Strains, Phase IV (KMG-IV): sequencing the most valuable type-strain genomes for metagenomic binning, comparative biology and taxonomic classification.</title>
        <authorList>
            <person name="Goeker M."/>
        </authorList>
    </citation>
    <scope>NUCLEOTIDE SEQUENCE [LARGE SCALE GENOMIC DNA]</scope>
    <source>
        <strain evidence="3 4">DSM 24696</strain>
    </source>
</reference>
<name>A0A840QT60_9BACI</name>
<dbReference type="EMBL" id="JACHHB010000013">
    <property type="protein sequence ID" value="MBB5174457.1"/>
    <property type="molecule type" value="Genomic_DNA"/>
</dbReference>
<evidence type="ECO:0000313" key="4">
    <source>
        <dbReference type="Proteomes" id="UP000551878"/>
    </source>
</evidence>
<proteinExistence type="predicted"/>
<dbReference type="AlphaFoldDB" id="A0A840QT60"/>
<evidence type="ECO:0000313" key="3">
    <source>
        <dbReference type="EMBL" id="MBB5174457.1"/>
    </source>
</evidence>
<accession>A0A840QT60</accession>
<dbReference type="InterPro" id="IPR012614">
    <property type="entry name" value="SASP_SspP"/>
</dbReference>
<keyword evidence="4" id="KW-1185">Reference proteome</keyword>
<protein>
    <submittedName>
        <fullName evidence="3">Small acid-soluble spore protein P (Minor)</fullName>
    </submittedName>
</protein>
<dbReference type="GO" id="GO:0030435">
    <property type="term" value="P:sporulation resulting in formation of a cellular spore"/>
    <property type="evidence" value="ECO:0007669"/>
    <property type="project" value="UniProtKB-KW"/>
</dbReference>
<dbReference type="Pfam" id="PF08179">
    <property type="entry name" value="SspP"/>
    <property type="match status" value="1"/>
</dbReference>
<evidence type="ECO:0000256" key="1">
    <source>
        <dbReference type="ARBA" id="ARBA00022969"/>
    </source>
</evidence>
<gene>
    <name evidence="3" type="ORF">HNQ41_002672</name>
</gene>
<dbReference type="Proteomes" id="UP000551878">
    <property type="component" value="Unassembled WGS sequence"/>
</dbReference>